<dbReference type="EMBL" id="BSPW01000047">
    <property type="protein sequence ID" value="GLT18560.1"/>
    <property type="molecule type" value="Genomic_DNA"/>
</dbReference>
<organism evidence="1 2">
    <name type="scientific">Vibrio zhanjiangensis</name>
    <dbReference type="NCBI Taxonomy" id="1046128"/>
    <lineage>
        <taxon>Bacteria</taxon>
        <taxon>Pseudomonadati</taxon>
        <taxon>Pseudomonadota</taxon>
        <taxon>Gammaproteobacteria</taxon>
        <taxon>Vibrionales</taxon>
        <taxon>Vibrionaceae</taxon>
        <taxon>Vibrio</taxon>
    </lineage>
</organism>
<accession>A0ABQ6F1B7</accession>
<dbReference type="Proteomes" id="UP001157138">
    <property type="component" value="Unassembled WGS sequence"/>
</dbReference>
<gene>
    <name evidence="1" type="ORF">GCM10007938_23390</name>
</gene>
<reference evidence="2" key="1">
    <citation type="journal article" date="2019" name="Int. J. Syst. Evol. Microbiol.">
        <title>The Global Catalogue of Microorganisms (GCM) 10K type strain sequencing project: providing services to taxonomists for standard genome sequencing and annotation.</title>
        <authorList>
            <consortium name="The Broad Institute Genomics Platform"/>
            <consortium name="The Broad Institute Genome Sequencing Center for Infectious Disease"/>
            <person name="Wu L."/>
            <person name="Ma J."/>
        </authorList>
    </citation>
    <scope>NUCLEOTIDE SEQUENCE [LARGE SCALE GENOMIC DNA]</scope>
    <source>
        <strain evidence="2">NBRC 108723</strain>
    </source>
</reference>
<dbReference type="RefSeq" id="WP_284192442.1">
    <property type="nucleotide sequence ID" value="NZ_BSPW01000047.1"/>
</dbReference>
<name>A0ABQ6F1B7_9VIBR</name>
<sequence>MSVKELTINLEDYIGGVAIWPAYPAIFSTVKFEDDPNLKPGIHVHARHSKGGRKVIDDTFDLVKIESIEQNKNKSISLDYSSAKTFLIANLLGKKISSIKCDSCKSTIENNISQVVGENEGECIQCGYFFNISNDIYSTELKEVFKSLTSLNDYPDLKMKTRTLDLNLDKYSGGISLMTCCRAIIWIGEAIEEDGIHVHGYDNERIRFDSTVGKVVINGLEILPEHMKMLSVQRFLELRVETTYCDVCGNPHFDKNENALKPNSKKQCTLCRSSSTTHLVISNPMIDILSKLNEQCSLPSENNVIPQTL</sequence>
<protein>
    <submittedName>
        <fullName evidence="1">Uncharacterized protein</fullName>
    </submittedName>
</protein>
<keyword evidence="2" id="KW-1185">Reference proteome</keyword>
<evidence type="ECO:0000313" key="1">
    <source>
        <dbReference type="EMBL" id="GLT18560.1"/>
    </source>
</evidence>
<evidence type="ECO:0000313" key="2">
    <source>
        <dbReference type="Proteomes" id="UP001157138"/>
    </source>
</evidence>
<proteinExistence type="predicted"/>
<comment type="caution">
    <text evidence="1">The sequence shown here is derived from an EMBL/GenBank/DDBJ whole genome shotgun (WGS) entry which is preliminary data.</text>
</comment>